<evidence type="ECO:0000313" key="3">
    <source>
        <dbReference type="Proteomes" id="UP000685013"/>
    </source>
</evidence>
<organism evidence="2 3">
    <name type="scientific">Cucurbita argyrosperma subsp. sororia</name>
    <dbReference type="NCBI Taxonomy" id="37648"/>
    <lineage>
        <taxon>Eukaryota</taxon>
        <taxon>Viridiplantae</taxon>
        <taxon>Streptophyta</taxon>
        <taxon>Embryophyta</taxon>
        <taxon>Tracheophyta</taxon>
        <taxon>Spermatophyta</taxon>
        <taxon>Magnoliopsida</taxon>
        <taxon>eudicotyledons</taxon>
        <taxon>Gunneridae</taxon>
        <taxon>Pentapetalae</taxon>
        <taxon>rosids</taxon>
        <taxon>fabids</taxon>
        <taxon>Cucurbitales</taxon>
        <taxon>Cucurbitaceae</taxon>
        <taxon>Cucurbiteae</taxon>
        <taxon>Cucurbita</taxon>
    </lineage>
</organism>
<feature type="compositionally biased region" description="Low complexity" evidence="1">
    <location>
        <begin position="331"/>
        <end position="342"/>
    </location>
</feature>
<evidence type="ECO:0000256" key="1">
    <source>
        <dbReference type="SAM" id="MobiDB-lite"/>
    </source>
</evidence>
<dbReference type="PANTHER" id="PTHR33971:SF1">
    <property type="entry name" value="OS02G0743600 PROTEIN"/>
    <property type="match status" value="1"/>
</dbReference>
<keyword evidence="3" id="KW-1185">Reference proteome</keyword>
<dbReference type="InterPro" id="IPR038943">
    <property type="entry name" value="PLDrp1-like"/>
</dbReference>
<evidence type="ECO:0000313" key="2">
    <source>
        <dbReference type="EMBL" id="KAG6580952.1"/>
    </source>
</evidence>
<accession>A0AAV6MH57</accession>
<feature type="compositionally biased region" description="Basic residues" evidence="1">
    <location>
        <begin position="610"/>
        <end position="621"/>
    </location>
</feature>
<dbReference type="AlphaFoldDB" id="A0AAV6MH57"/>
<dbReference type="Pfam" id="PF09366">
    <property type="entry name" value="DUF1997"/>
    <property type="match status" value="1"/>
</dbReference>
<dbReference type="PANTHER" id="PTHR33971">
    <property type="entry name" value="OS06G0232000 PROTEIN"/>
    <property type="match status" value="1"/>
</dbReference>
<dbReference type="EMBL" id="JAGKQH010000014">
    <property type="protein sequence ID" value="KAG6580952.1"/>
    <property type="molecule type" value="Genomic_DNA"/>
</dbReference>
<dbReference type="GO" id="GO:0070300">
    <property type="term" value="F:phosphatidic acid binding"/>
    <property type="evidence" value="ECO:0007669"/>
    <property type="project" value="InterPro"/>
</dbReference>
<feature type="non-terminal residue" evidence="2">
    <location>
        <position position="1"/>
    </location>
</feature>
<sequence>MAHNLAAVSFHFPQLIINRKCHQQRHCFRSFAVKNNNNNHQNPPIFSLRFSTFHPLFESPNASFDEYIGDEDRLLRATFLGKSEKLNKGEWRVEMPSFQLLFLKLSPVVDVRLSCKSSTKDYPIHIPRHVSKFLELQMMRWEVRGMGKDFKPQMFRISVKGAMYAIRTESESKSMLRNHLILDLHSFDSPIPTDFLQPFAEKIHPKQFVPDRRDFTMPYYTRDDEAVDDFDEYDPTPYGGGFDLFLTYGRPISPCEDTCYPHSAGNDDEFDYERPQFESNAQPSAYGDDALQAEYSSYSRPKPHSYGAPPRPVEQEYGSGGYESARPQPAYGYQQSGSEYGSEGYGRKSESEQQEYGSGGYRRKQESESYGSEEYGSGGYGRKQESESYGSGGYGRKQESESYGSGGYGGKQESDSYGSGGGYGRKQESDSYGSGGYGGRQESDSYGSGGYGGRQESDSYGSGGGYGRKQESDSYGSGGYGRRQESESYGSGGGYGRREEGESESYGSGGYRRQSESEEYGSGRKQSYGEEEGSGGYGKQEYESSGYRREKYERPNYGDEERMRPSYGRSEEEDYRKPSYAEDEEREYAYGEEGYGRKKYGGDSDEDSRRHHHHRRNYEDE</sequence>
<proteinExistence type="predicted"/>
<gene>
    <name evidence="2" type="ORF">SDJN03_20954</name>
</gene>
<protein>
    <submittedName>
        <fullName evidence="2">Uncharacterized protein</fullName>
    </submittedName>
</protein>
<dbReference type="Proteomes" id="UP000685013">
    <property type="component" value="Chromosome 14"/>
</dbReference>
<dbReference type="InterPro" id="IPR018971">
    <property type="entry name" value="DUF1997"/>
</dbReference>
<comment type="caution">
    <text evidence="2">The sequence shown here is derived from an EMBL/GenBank/DDBJ whole genome shotgun (WGS) entry which is preliminary data.</text>
</comment>
<reference evidence="2 3" key="1">
    <citation type="journal article" date="2021" name="Hortic Res">
        <title>The domestication of Cucurbita argyrosperma as revealed by the genome of its wild relative.</title>
        <authorList>
            <person name="Barrera-Redondo J."/>
            <person name="Sanchez-de la Vega G."/>
            <person name="Aguirre-Liguori J.A."/>
            <person name="Castellanos-Morales G."/>
            <person name="Gutierrez-Guerrero Y.T."/>
            <person name="Aguirre-Dugua X."/>
            <person name="Aguirre-Planter E."/>
            <person name="Tenaillon M.I."/>
            <person name="Lira-Saade R."/>
            <person name="Eguiarte L.E."/>
        </authorList>
    </citation>
    <scope>NUCLEOTIDE SEQUENCE [LARGE SCALE GENOMIC DNA]</scope>
    <source>
        <strain evidence="2">JBR-2021</strain>
    </source>
</reference>
<feature type="region of interest" description="Disordered" evidence="1">
    <location>
        <begin position="298"/>
        <end position="621"/>
    </location>
</feature>
<name>A0AAV6MH57_9ROSI</name>
<feature type="compositionally biased region" description="Basic and acidic residues" evidence="1">
    <location>
        <begin position="540"/>
        <end position="564"/>
    </location>
</feature>